<dbReference type="EMBL" id="JAMGBC010000001">
    <property type="protein sequence ID" value="MCL6677800.1"/>
    <property type="molecule type" value="Genomic_DNA"/>
</dbReference>
<reference evidence="2" key="1">
    <citation type="submission" date="2022-05" db="EMBL/GenBank/DDBJ databases">
        <authorList>
            <person name="Jo J.-H."/>
            <person name="Im W.-T."/>
        </authorList>
    </citation>
    <scope>NUCLEOTIDE SEQUENCE</scope>
    <source>
        <strain evidence="2">RG327</strain>
    </source>
</reference>
<evidence type="ECO:0000259" key="1">
    <source>
        <dbReference type="Pfam" id="PF14534"/>
    </source>
</evidence>
<dbReference type="Proteomes" id="UP001165343">
    <property type="component" value="Unassembled WGS sequence"/>
</dbReference>
<sequence>MTIKSAAAIAAALSIAACTQQAPKADTDGIKLQIQQQEARWNEAYNKHDAAGLAAMYADDGALANAGSDLVRGKEALQKATAQFASDPHLKVAFEANRIQVAQSGDLAYSRGHYTLTMTNPATKKPEMTTGYYLTVWQKQSDGSWKAVEDFTAPGAPQVAQRATALP</sequence>
<gene>
    <name evidence="2" type="ORF">LZ519_00480</name>
</gene>
<dbReference type="InterPro" id="IPR011944">
    <property type="entry name" value="Steroid_delta5-4_isomerase"/>
</dbReference>
<dbReference type="InterPro" id="IPR032710">
    <property type="entry name" value="NTF2-like_dom_sf"/>
</dbReference>
<evidence type="ECO:0000313" key="3">
    <source>
        <dbReference type="Proteomes" id="UP001165343"/>
    </source>
</evidence>
<organism evidence="2 3">
    <name type="scientific">Sphingomonas anseongensis</name>
    <dbReference type="NCBI Taxonomy" id="2908207"/>
    <lineage>
        <taxon>Bacteria</taxon>
        <taxon>Pseudomonadati</taxon>
        <taxon>Pseudomonadota</taxon>
        <taxon>Alphaproteobacteria</taxon>
        <taxon>Sphingomonadales</taxon>
        <taxon>Sphingomonadaceae</taxon>
        <taxon>Sphingomonas</taxon>
    </lineage>
</organism>
<dbReference type="InterPro" id="IPR027843">
    <property type="entry name" value="DUF4440"/>
</dbReference>
<dbReference type="RefSeq" id="WP_249866790.1">
    <property type="nucleotide sequence ID" value="NZ_JAMGBC010000001.1"/>
</dbReference>
<dbReference type="Pfam" id="PF14534">
    <property type="entry name" value="DUF4440"/>
    <property type="match status" value="1"/>
</dbReference>
<keyword evidence="3" id="KW-1185">Reference proteome</keyword>
<dbReference type="Gene3D" id="3.10.450.50">
    <property type="match status" value="1"/>
</dbReference>
<dbReference type="PROSITE" id="PS51257">
    <property type="entry name" value="PROKAR_LIPOPROTEIN"/>
    <property type="match status" value="1"/>
</dbReference>
<dbReference type="SUPFAM" id="SSF54427">
    <property type="entry name" value="NTF2-like"/>
    <property type="match status" value="1"/>
</dbReference>
<comment type="caution">
    <text evidence="2">The sequence shown here is derived from an EMBL/GenBank/DDBJ whole genome shotgun (WGS) entry which is preliminary data.</text>
</comment>
<evidence type="ECO:0000313" key="2">
    <source>
        <dbReference type="EMBL" id="MCL6677800.1"/>
    </source>
</evidence>
<name>A0ABT0RC19_9SPHN</name>
<accession>A0ABT0RC19</accession>
<feature type="domain" description="DUF4440" evidence="1">
    <location>
        <begin position="34"/>
        <end position="146"/>
    </location>
</feature>
<protein>
    <submittedName>
        <fullName evidence="2">SgcJ/EcaC family oxidoreductase</fullName>
    </submittedName>
</protein>
<proteinExistence type="predicted"/>
<dbReference type="NCBIfam" id="TIGR02246">
    <property type="entry name" value="SgcJ/EcaC family oxidoreductase"/>
    <property type="match status" value="1"/>
</dbReference>